<dbReference type="GO" id="GO:1903607">
    <property type="term" value="P:cytochrome c biosynthetic process"/>
    <property type="evidence" value="ECO:0007669"/>
    <property type="project" value="TreeGrafter"/>
</dbReference>
<feature type="transmembrane region" description="Helical" evidence="12">
    <location>
        <begin position="167"/>
        <end position="187"/>
    </location>
</feature>
<dbReference type="PANTHER" id="PTHR30070:SF1">
    <property type="entry name" value="CYTOCHROME C BIOGENESIS B-RELATED"/>
    <property type="match status" value="1"/>
</dbReference>
<protein>
    <recommendedName>
        <fullName evidence="4">Heme exporter protein B</fullName>
    </recommendedName>
</protein>
<dbReference type="GO" id="GO:0005886">
    <property type="term" value="C:plasma membrane"/>
    <property type="evidence" value="ECO:0007669"/>
    <property type="project" value="UniProtKB-SubCell"/>
</dbReference>
<reference evidence="13" key="1">
    <citation type="submission" date="2018-06" db="EMBL/GenBank/DDBJ databases">
        <authorList>
            <person name="Zhirakovskaya E."/>
        </authorList>
    </citation>
    <scope>NUCLEOTIDE SEQUENCE</scope>
</reference>
<dbReference type="PRINTS" id="PR01414">
    <property type="entry name" value="CCMBBIOGNSIS"/>
</dbReference>
<keyword evidence="8 12" id="KW-0812">Transmembrane</keyword>
<keyword evidence="10 12" id="KW-1133">Transmembrane helix</keyword>
<sequence>CGLGFWSGVLAIVRKDLRMEFRGKEVFTTTLMFSLLVLVLFNFAFDMTTIKAEDASAGILWVAILFSGSLSMNRAFLYEKEEGCLFALMLSPIDRSSIYFGKLISNFVLTLISVAIIVPVFMALYNINVMEQFLWQVVAFFLGTLGFVSVGTLVASMSVNLRAREMMGPLLMFPVVAPVVISAVKLSGGLIRGELPADLMVWVNILIAFNVVYLVVAWLVFEHVIEE</sequence>
<dbReference type="InterPro" id="IPR003544">
    <property type="entry name" value="Cyt_c_biogenesis_CcmB"/>
</dbReference>
<comment type="function">
    <text evidence="1">Required for the export of heme to the periplasm for the biogenesis of c-type cytochromes.</text>
</comment>
<evidence type="ECO:0000256" key="6">
    <source>
        <dbReference type="ARBA" id="ARBA00022475"/>
    </source>
</evidence>
<evidence type="ECO:0000256" key="2">
    <source>
        <dbReference type="ARBA" id="ARBA00004429"/>
    </source>
</evidence>
<name>A0A3B1BZB2_9ZZZZ</name>
<evidence type="ECO:0000313" key="13">
    <source>
        <dbReference type="EMBL" id="VAX19831.1"/>
    </source>
</evidence>
<organism evidence="13">
    <name type="scientific">hydrothermal vent metagenome</name>
    <dbReference type="NCBI Taxonomy" id="652676"/>
    <lineage>
        <taxon>unclassified sequences</taxon>
        <taxon>metagenomes</taxon>
        <taxon>ecological metagenomes</taxon>
    </lineage>
</organism>
<evidence type="ECO:0000256" key="1">
    <source>
        <dbReference type="ARBA" id="ARBA00002442"/>
    </source>
</evidence>
<evidence type="ECO:0000256" key="7">
    <source>
        <dbReference type="ARBA" id="ARBA00022519"/>
    </source>
</evidence>
<dbReference type="PIRSF" id="PIRSF002764">
    <property type="entry name" value="CcmB"/>
    <property type="match status" value="1"/>
</dbReference>
<evidence type="ECO:0000256" key="10">
    <source>
        <dbReference type="ARBA" id="ARBA00022989"/>
    </source>
</evidence>
<dbReference type="GO" id="GO:0017004">
    <property type="term" value="P:cytochrome complex assembly"/>
    <property type="evidence" value="ECO:0007669"/>
    <property type="project" value="UniProtKB-KW"/>
</dbReference>
<keyword evidence="6" id="KW-1003">Cell membrane</keyword>
<feature type="transmembrane region" description="Helical" evidence="12">
    <location>
        <begin position="133"/>
        <end position="155"/>
    </location>
</feature>
<feature type="transmembrane region" description="Helical" evidence="12">
    <location>
        <begin position="57"/>
        <end position="77"/>
    </location>
</feature>
<keyword evidence="5" id="KW-0813">Transport</keyword>
<proteinExistence type="inferred from homology"/>
<comment type="similarity">
    <text evidence="3">Belongs to the CcmB/CycW/HelB family.</text>
</comment>
<feature type="transmembrane region" description="Helical" evidence="12">
    <location>
        <begin position="199"/>
        <end position="221"/>
    </location>
</feature>
<evidence type="ECO:0000256" key="11">
    <source>
        <dbReference type="ARBA" id="ARBA00023136"/>
    </source>
</evidence>
<gene>
    <name evidence="13" type="ORF">MNBD_NITROSPINAE01-1836</name>
</gene>
<evidence type="ECO:0000256" key="12">
    <source>
        <dbReference type="SAM" id="Phobius"/>
    </source>
</evidence>
<evidence type="ECO:0000256" key="4">
    <source>
        <dbReference type="ARBA" id="ARBA00016452"/>
    </source>
</evidence>
<evidence type="ECO:0000256" key="5">
    <source>
        <dbReference type="ARBA" id="ARBA00022448"/>
    </source>
</evidence>
<comment type="subcellular location">
    <subcellularLocation>
        <location evidence="2">Cell inner membrane</location>
        <topology evidence="2">Multi-pass membrane protein</topology>
    </subcellularLocation>
</comment>
<evidence type="ECO:0000256" key="8">
    <source>
        <dbReference type="ARBA" id="ARBA00022692"/>
    </source>
</evidence>
<feature type="transmembrane region" description="Helical" evidence="12">
    <location>
        <begin position="26"/>
        <end position="45"/>
    </location>
</feature>
<feature type="non-terminal residue" evidence="13">
    <location>
        <position position="1"/>
    </location>
</feature>
<feature type="transmembrane region" description="Helical" evidence="12">
    <location>
        <begin position="98"/>
        <end position="127"/>
    </location>
</feature>
<dbReference type="GO" id="GO:0015232">
    <property type="term" value="F:heme transmembrane transporter activity"/>
    <property type="evidence" value="ECO:0007669"/>
    <property type="project" value="InterPro"/>
</dbReference>
<dbReference type="InterPro" id="IPR026031">
    <property type="entry name" value="Cyt_c_CcmB_bac"/>
</dbReference>
<dbReference type="AlphaFoldDB" id="A0A3B1BZB2"/>
<dbReference type="Pfam" id="PF03379">
    <property type="entry name" value="CcmB"/>
    <property type="match status" value="1"/>
</dbReference>
<accession>A0A3B1BZB2</accession>
<keyword evidence="9" id="KW-0201">Cytochrome c-type biogenesis</keyword>
<evidence type="ECO:0000256" key="9">
    <source>
        <dbReference type="ARBA" id="ARBA00022748"/>
    </source>
</evidence>
<dbReference type="PANTHER" id="PTHR30070">
    <property type="entry name" value="HEME EXPORTER PROTEIN B"/>
    <property type="match status" value="1"/>
</dbReference>
<dbReference type="EMBL" id="UOGC01000096">
    <property type="protein sequence ID" value="VAX19831.1"/>
    <property type="molecule type" value="Genomic_DNA"/>
</dbReference>
<keyword evidence="11 12" id="KW-0472">Membrane</keyword>
<keyword evidence="7" id="KW-0997">Cell inner membrane</keyword>
<evidence type="ECO:0000256" key="3">
    <source>
        <dbReference type="ARBA" id="ARBA00010544"/>
    </source>
</evidence>